<reference evidence="3 4" key="1">
    <citation type="submission" date="2024-07" db="EMBL/GenBank/DDBJ databases">
        <authorList>
            <person name="Thanompreechachai J."/>
            <person name="Duangmal K."/>
        </authorList>
    </citation>
    <scope>NUCLEOTIDE SEQUENCE [LARGE SCALE GENOMIC DNA]</scope>
    <source>
        <strain evidence="3 4">LSe6-4</strain>
    </source>
</reference>
<evidence type="ECO:0000259" key="1">
    <source>
        <dbReference type="Pfam" id="PF06250"/>
    </source>
</evidence>
<evidence type="ECO:0000313" key="4">
    <source>
        <dbReference type="Proteomes" id="UP001565927"/>
    </source>
</evidence>
<dbReference type="Pfam" id="PF06250">
    <property type="entry name" value="YhcG_C"/>
    <property type="match status" value="1"/>
</dbReference>
<evidence type="ECO:0000259" key="2">
    <source>
        <dbReference type="Pfam" id="PF17761"/>
    </source>
</evidence>
<evidence type="ECO:0000313" key="3">
    <source>
        <dbReference type="EMBL" id="MEZ0163306.1"/>
    </source>
</evidence>
<dbReference type="PANTHER" id="PTHR30547:SF0">
    <property type="entry name" value="BLR8175 PROTEIN"/>
    <property type="match status" value="1"/>
</dbReference>
<dbReference type="Gene3D" id="3.40.1350.10">
    <property type="match status" value="1"/>
</dbReference>
<dbReference type="Proteomes" id="UP001565927">
    <property type="component" value="Unassembled WGS sequence"/>
</dbReference>
<dbReference type="EMBL" id="JBGFTU010000001">
    <property type="protein sequence ID" value="MEZ0163306.1"/>
    <property type="molecule type" value="Genomic_DNA"/>
</dbReference>
<gene>
    <name evidence="3" type="ORF">AB2L27_00855</name>
</gene>
<accession>A0ABV4GVH1</accession>
<name>A0ABV4GVH1_9ACTN</name>
<protein>
    <submittedName>
        <fullName evidence="3">YhcG family protein</fullName>
    </submittedName>
</protein>
<dbReference type="Pfam" id="PF17761">
    <property type="entry name" value="DUF1016_N"/>
    <property type="match status" value="1"/>
</dbReference>
<dbReference type="InterPro" id="IPR053148">
    <property type="entry name" value="PD-DEXK-like_domain"/>
</dbReference>
<organism evidence="3 4">
    <name type="scientific">Kineococcus halophytocola</name>
    <dbReference type="NCBI Taxonomy" id="3234027"/>
    <lineage>
        <taxon>Bacteria</taxon>
        <taxon>Bacillati</taxon>
        <taxon>Actinomycetota</taxon>
        <taxon>Actinomycetes</taxon>
        <taxon>Kineosporiales</taxon>
        <taxon>Kineosporiaceae</taxon>
        <taxon>Kineococcus</taxon>
    </lineage>
</organism>
<sequence length="362" mass="40143">MTADRPQCPSDLPDGYRELLEQLKHRVRTTQVRAARAANTELLRLYWSVGRDVLDRQQAAGWGAKVIARLAADLRAAFPEQTGWSVRNLHYMRSLAAAWPTEADFLPQPVAQLPWGHVRLLLDRLDGTDLRTWYAAAAVQHGWSRNVLQHHLATELHRREGEAPSNFAAQLPAPDSDLAQQLTRDPYVFEHLALTRPKAERDLEQSLVDRLQDTLTEFGHGMAFVGRQVRFDVDDSEMVLDLLLFAVEQCRYVVVELKVGAFSPAYTGQLGAYVALVDDRLRRPERHAPTVGILLCTRAPKNEAVRYALTSSAAPLAVAGYTYDRLPAEERAALPDVDTLTAALGGGGHRPLDPPTTPAAGD</sequence>
<dbReference type="InterPro" id="IPR009362">
    <property type="entry name" value="YhcG_C"/>
</dbReference>
<proteinExistence type="predicted"/>
<comment type="caution">
    <text evidence="3">The sequence shown here is derived from an EMBL/GenBank/DDBJ whole genome shotgun (WGS) entry which is preliminary data.</text>
</comment>
<keyword evidence="4" id="KW-1185">Reference proteome</keyword>
<dbReference type="InterPro" id="IPR011856">
    <property type="entry name" value="tRNA_endonuc-like_dom_sf"/>
</dbReference>
<dbReference type="PANTHER" id="PTHR30547">
    <property type="entry name" value="UNCHARACTERIZED PROTEIN YHCG-RELATED"/>
    <property type="match status" value="1"/>
</dbReference>
<feature type="domain" description="YhcG PDDEXK nuclease" evidence="1">
    <location>
        <begin position="181"/>
        <end position="329"/>
    </location>
</feature>
<feature type="domain" description="YhcG N-terminal" evidence="2">
    <location>
        <begin position="23"/>
        <end position="159"/>
    </location>
</feature>
<dbReference type="RefSeq" id="WP_370439557.1">
    <property type="nucleotide sequence ID" value="NZ_JBGFTU010000001.1"/>
</dbReference>
<dbReference type="InterPro" id="IPR041527">
    <property type="entry name" value="YhcG_N"/>
</dbReference>